<dbReference type="PANTHER" id="PTHR43856">
    <property type="entry name" value="CARDIOLIPIN HYDROLASE"/>
    <property type="match status" value="1"/>
</dbReference>
<keyword evidence="7" id="KW-0812">Transmembrane</keyword>
<feature type="transmembrane region" description="Helical" evidence="7">
    <location>
        <begin position="347"/>
        <end position="376"/>
    </location>
</feature>
<name>A0ABW8Y6D0_9FLAO</name>
<organism evidence="9 10">
    <name type="scientific">Chryseobacterium terrae</name>
    <dbReference type="NCBI Taxonomy" id="3163299"/>
    <lineage>
        <taxon>Bacteria</taxon>
        <taxon>Pseudomonadati</taxon>
        <taxon>Bacteroidota</taxon>
        <taxon>Flavobacteriia</taxon>
        <taxon>Flavobacteriales</taxon>
        <taxon>Weeksellaceae</taxon>
        <taxon>Chryseobacterium group</taxon>
        <taxon>Chryseobacterium</taxon>
    </lineage>
</organism>
<dbReference type="SUPFAM" id="SSF56024">
    <property type="entry name" value="Phospholipase D/nuclease"/>
    <property type="match status" value="1"/>
</dbReference>
<feature type="transmembrane region" description="Helical" evidence="7">
    <location>
        <begin position="502"/>
        <end position="520"/>
    </location>
</feature>
<evidence type="ECO:0000259" key="8">
    <source>
        <dbReference type="PROSITE" id="PS50035"/>
    </source>
</evidence>
<keyword evidence="5" id="KW-0442">Lipid degradation</keyword>
<evidence type="ECO:0000256" key="1">
    <source>
        <dbReference type="ARBA" id="ARBA00000798"/>
    </source>
</evidence>
<gene>
    <name evidence="9" type="ORF">ABS765_15995</name>
</gene>
<dbReference type="RefSeq" id="WP_408092342.1">
    <property type="nucleotide sequence ID" value="NZ_JBELPY010000014.1"/>
</dbReference>
<keyword evidence="7" id="KW-1133">Transmembrane helix</keyword>
<keyword evidence="4" id="KW-0378">Hydrolase</keyword>
<dbReference type="Gene3D" id="3.30.870.10">
    <property type="entry name" value="Endonuclease Chain A"/>
    <property type="match status" value="1"/>
</dbReference>
<dbReference type="PROSITE" id="PS50035">
    <property type="entry name" value="PLD"/>
    <property type="match status" value="1"/>
</dbReference>
<keyword evidence="10" id="KW-1185">Reference proteome</keyword>
<evidence type="ECO:0000256" key="5">
    <source>
        <dbReference type="ARBA" id="ARBA00022963"/>
    </source>
</evidence>
<dbReference type="EC" id="3.1.4.4" evidence="3"/>
<dbReference type="EMBL" id="JBELPY010000014">
    <property type="protein sequence ID" value="MFL9835519.1"/>
    <property type="molecule type" value="Genomic_DNA"/>
</dbReference>
<feature type="transmembrane region" description="Helical" evidence="7">
    <location>
        <begin position="455"/>
        <end position="474"/>
    </location>
</feature>
<feature type="transmembrane region" description="Helical" evidence="7">
    <location>
        <begin position="411"/>
        <end position="434"/>
    </location>
</feature>
<evidence type="ECO:0000256" key="2">
    <source>
        <dbReference type="ARBA" id="ARBA00008664"/>
    </source>
</evidence>
<evidence type="ECO:0000256" key="7">
    <source>
        <dbReference type="SAM" id="Phobius"/>
    </source>
</evidence>
<keyword evidence="7" id="KW-0472">Membrane</keyword>
<evidence type="ECO:0000313" key="10">
    <source>
        <dbReference type="Proteomes" id="UP001629058"/>
    </source>
</evidence>
<evidence type="ECO:0000256" key="3">
    <source>
        <dbReference type="ARBA" id="ARBA00012027"/>
    </source>
</evidence>
<keyword evidence="6" id="KW-0443">Lipid metabolism</keyword>
<sequence>MTTILQDSLSDADEILARIKTELYSAQSEILVAMAWFTNPELFEILERKAVQQVKISVIVSDQPDNEKLDFEALRRMGVKFNRIKTIGYGMMHLKFCVIDRKIAISGSYNWSNNAKNNHEQVLVTTFPKTVDELVTTFFKIESRIEKINNGVSMEDIEKEEQIELERLNNSSQKPTLSQKGELSFQEKSLKDFQDVLTSIIATEVGSFDKNLLKANAYQRAQENQGDHQVLPQALDSLYSNFINDIEVIEEKKTRLKTRIEEQQKLSIGNVEIRTENEIESLTSRLHAETKNTNDLINTFEKSTDEKKFTIKSNTETEIPFLQNKIELVRKKIVDLKTDIVKPPLDVFLVTILGLLGTALLAYIFVFYTSVAYIFIFSKEDIKTSLLLGIPPSNTEIFDPEVFTKVSEKGIGGFLFLFLFVSIPVALGMMKLILKNSDNPKLSIKENIKKTDYQSYFGLVIILIVDAFMAYKVARNIEEIKLLTNEIDRKMNFTDIILSDNFLLVFILGTLGVLLLTLVVNKIYSLLHERSTTHQQQKKKFSIENFENEIAEFDNHILEFKKINDLLHIEILVMERDKQEYEKLLQNLPLECNRKIGTLRNAFLSFREKVENLSQIYKSQVDNDKLPVSKSEMENRINIFMEGWSKYLYELFAVKKAEIKTSEAINECESWLSSISLQKNLTTDFAQN</sequence>
<comment type="catalytic activity">
    <reaction evidence="1">
        <text>a 1,2-diacyl-sn-glycero-3-phosphocholine + H2O = a 1,2-diacyl-sn-glycero-3-phosphate + choline + H(+)</text>
        <dbReference type="Rhea" id="RHEA:14445"/>
        <dbReference type="ChEBI" id="CHEBI:15354"/>
        <dbReference type="ChEBI" id="CHEBI:15377"/>
        <dbReference type="ChEBI" id="CHEBI:15378"/>
        <dbReference type="ChEBI" id="CHEBI:57643"/>
        <dbReference type="ChEBI" id="CHEBI:58608"/>
        <dbReference type="EC" id="3.1.4.4"/>
    </reaction>
</comment>
<feature type="domain" description="PLD phosphodiesterase" evidence="8">
    <location>
        <begin position="88"/>
        <end position="115"/>
    </location>
</feature>
<proteinExistence type="inferred from homology"/>
<evidence type="ECO:0000256" key="6">
    <source>
        <dbReference type="ARBA" id="ARBA00023098"/>
    </source>
</evidence>
<accession>A0ABW8Y6D0</accession>
<dbReference type="InterPro" id="IPR001736">
    <property type="entry name" value="PLipase_D/transphosphatidylase"/>
</dbReference>
<dbReference type="PANTHER" id="PTHR43856:SF1">
    <property type="entry name" value="MITOCHONDRIAL CARDIOLIPIN HYDROLASE"/>
    <property type="match status" value="1"/>
</dbReference>
<comment type="similarity">
    <text evidence="2">Belongs to the phospholipase D family.</text>
</comment>
<dbReference type="InterPro" id="IPR051406">
    <property type="entry name" value="PLD_domain"/>
</dbReference>
<evidence type="ECO:0000256" key="4">
    <source>
        <dbReference type="ARBA" id="ARBA00022801"/>
    </source>
</evidence>
<evidence type="ECO:0000313" key="9">
    <source>
        <dbReference type="EMBL" id="MFL9835519.1"/>
    </source>
</evidence>
<dbReference type="Pfam" id="PF13091">
    <property type="entry name" value="PLDc_2"/>
    <property type="match status" value="1"/>
</dbReference>
<dbReference type="Proteomes" id="UP001629058">
    <property type="component" value="Unassembled WGS sequence"/>
</dbReference>
<reference evidence="9 10" key="1">
    <citation type="submission" date="2024-06" db="EMBL/GenBank/DDBJ databases">
        <authorList>
            <person name="Kaempfer P."/>
            <person name="Viver T."/>
        </authorList>
    </citation>
    <scope>NUCLEOTIDE SEQUENCE [LARGE SCALE GENOMIC DNA]</scope>
    <source>
        <strain evidence="9 10">ST-37</strain>
    </source>
</reference>
<dbReference type="InterPro" id="IPR025202">
    <property type="entry name" value="PLD-like_dom"/>
</dbReference>
<comment type="caution">
    <text evidence="9">The sequence shown here is derived from an EMBL/GenBank/DDBJ whole genome shotgun (WGS) entry which is preliminary data.</text>
</comment>
<protein>
    <recommendedName>
        <fullName evidence="3">phospholipase D</fullName>
        <ecNumber evidence="3">3.1.4.4</ecNumber>
    </recommendedName>
</protein>